<dbReference type="AlphaFoldDB" id="A0A2W2DKK1"/>
<evidence type="ECO:0000313" key="2">
    <source>
        <dbReference type="EMBL" id="PZG01360.1"/>
    </source>
</evidence>
<evidence type="ECO:0000256" key="1">
    <source>
        <dbReference type="SAM" id="SignalP"/>
    </source>
</evidence>
<dbReference type="EMBL" id="POUB01000031">
    <property type="protein sequence ID" value="PZG01360.1"/>
    <property type="molecule type" value="Genomic_DNA"/>
</dbReference>
<keyword evidence="1" id="KW-0732">Signal</keyword>
<accession>A0A2W2DKK1</accession>
<protein>
    <submittedName>
        <fullName evidence="2">Uncharacterized protein</fullName>
    </submittedName>
</protein>
<keyword evidence="3" id="KW-1185">Reference proteome</keyword>
<feature type="chain" id="PRO_5039332571" evidence="1">
    <location>
        <begin position="23"/>
        <end position="445"/>
    </location>
</feature>
<reference evidence="2 3" key="1">
    <citation type="submission" date="2018-01" db="EMBL/GenBank/DDBJ databases">
        <title>Draft genome sequence of Salinispora sp. 13K206.</title>
        <authorList>
            <person name="Sahin N."/>
            <person name="Saygin H."/>
            <person name="Ay H."/>
        </authorList>
    </citation>
    <scope>NUCLEOTIDE SEQUENCE [LARGE SCALE GENOMIC DNA]</scope>
    <source>
        <strain evidence="2 3">13K206</strain>
    </source>
</reference>
<dbReference type="PROSITE" id="PS51257">
    <property type="entry name" value="PROKAR_LIPOPROTEIN"/>
    <property type="match status" value="1"/>
</dbReference>
<dbReference type="OrthoDB" id="3355293at2"/>
<name>A0A2W2DKK1_9ACTN</name>
<comment type="caution">
    <text evidence="2">The sequence shown here is derived from an EMBL/GenBank/DDBJ whole genome shotgun (WGS) entry which is preliminary data.</text>
</comment>
<organism evidence="2 3">
    <name type="scientific">Micromonospora deserti</name>
    <dbReference type="NCBI Taxonomy" id="2070366"/>
    <lineage>
        <taxon>Bacteria</taxon>
        <taxon>Bacillati</taxon>
        <taxon>Actinomycetota</taxon>
        <taxon>Actinomycetes</taxon>
        <taxon>Micromonosporales</taxon>
        <taxon>Micromonosporaceae</taxon>
        <taxon>Micromonospora</taxon>
    </lineage>
</organism>
<gene>
    <name evidence="2" type="ORF">C1I99_07600</name>
</gene>
<dbReference type="RefSeq" id="WP_111133494.1">
    <property type="nucleotide sequence ID" value="NZ_POUB01000031.1"/>
</dbReference>
<dbReference type="Proteomes" id="UP000248749">
    <property type="component" value="Unassembled WGS sequence"/>
</dbReference>
<feature type="signal peptide" evidence="1">
    <location>
        <begin position="1"/>
        <end position="22"/>
    </location>
</feature>
<sequence length="445" mass="45187">MRTFRTLLTMTVAGACALAALAAVRSAEPTAATASAAESVVGMYYPLAPERLMDTRSGLGGRTGALGAREVVDLQVTGQGGVPPAGVGSVVLNVTVTGPTADSYLTLYPAGQSRPTASSINFAAGWLGSNNVTVKLSADGRVAVYHHAGSTHVVVDVVGFHAGSDGVQSSHGRGGQYQRVEPTRLVDTRQEGGAVETNTRINRWVDLGPASPRVKALVLNVTAVAPAEAGFLTAWSGVTPVPVASTVNYLAGRVVPNLAHVETATCHDCGPWYGVPTFSVYTSKTSNIVVDLVGVIDDGSLPGGLRLTAASPTRIVDSRTGLGTSGALGANVTRTVRAPATVVTDATRMLATNVTAVAPTTGTVITVWPAEAGLAKPTASNLNPAAGQTVSNAVLAGIGPTDLFHVHNLAGSTHLVVDVVGTFHVPAGTTTPDPAPLRVLATGGY</sequence>
<evidence type="ECO:0000313" key="3">
    <source>
        <dbReference type="Proteomes" id="UP000248749"/>
    </source>
</evidence>
<dbReference type="InterPro" id="IPR006311">
    <property type="entry name" value="TAT_signal"/>
</dbReference>
<proteinExistence type="predicted"/>
<dbReference type="PROSITE" id="PS51318">
    <property type="entry name" value="TAT"/>
    <property type="match status" value="1"/>
</dbReference>